<dbReference type="GO" id="GO:0055085">
    <property type="term" value="P:transmembrane transport"/>
    <property type="evidence" value="ECO:0007669"/>
    <property type="project" value="InterPro"/>
</dbReference>
<dbReference type="InterPro" id="IPR025966">
    <property type="entry name" value="OppC_N"/>
</dbReference>
<proteinExistence type="inferred from homology"/>
<dbReference type="InterPro" id="IPR035906">
    <property type="entry name" value="MetI-like_sf"/>
</dbReference>
<evidence type="ECO:0000256" key="5">
    <source>
        <dbReference type="ARBA" id="ARBA00022989"/>
    </source>
</evidence>
<evidence type="ECO:0000259" key="8">
    <source>
        <dbReference type="PROSITE" id="PS50928"/>
    </source>
</evidence>
<dbReference type="PANTHER" id="PTHR43386:SF1">
    <property type="entry name" value="D,D-DIPEPTIDE TRANSPORT SYSTEM PERMEASE PROTEIN DDPC-RELATED"/>
    <property type="match status" value="1"/>
</dbReference>
<reference evidence="9 10" key="1">
    <citation type="submission" date="2019-04" db="EMBL/GenBank/DDBJ databases">
        <title>Streptomyces sp. nov. Bv016 isolated from bark of Buahinia variegata.</title>
        <authorList>
            <person name="Kanchanasin P."/>
            <person name="Tanasupawat S."/>
            <person name="Yuki M."/>
            <person name="Kudo T."/>
        </authorList>
    </citation>
    <scope>NUCLEOTIDE SEQUENCE [LARGE SCALE GENOMIC DNA]</scope>
    <source>
        <strain evidence="9 10">JCM 4765</strain>
    </source>
</reference>
<dbReference type="Proteomes" id="UP000298513">
    <property type="component" value="Unassembled WGS sequence"/>
</dbReference>
<accession>A0A4Z1DQ84</accession>
<evidence type="ECO:0000256" key="6">
    <source>
        <dbReference type="ARBA" id="ARBA00023136"/>
    </source>
</evidence>
<keyword evidence="10" id="KW-1185">Reference proteome</keyword>
<dbReference type="PANTHER" id="PTHR43386">
    <property type="entry name" value="OLIGOPEPTIDE TRANSPORT SYSTEM PERMEASE PROTEIN APPC"/>
    <property type="match status" value="1"/>
</dbReference>
<dbReference type="RefSeq" id="WP_135789920.1">
    <property type="nucleotide sequence ID" value="NZ_BNBQ01000009.1"/>
</dbReference>
<sequence length="335" mass="35709">MTAPLHEPTADAAPNAHEEAEVASAKAKDVQGRSLGRIAWERLKRDKLALTGGTVVVLLIVIALLAPVLTHLIGQDPDAYHENLIDPLFGTPKGSLGGLGGDHLLGVEPVNGRDILARILYGAQISLLVGFLSAVVAVALGTVLGILAGFFGGWVDSVISRVMDGLLAFPQLLFIIALVSVMPNSMLGLSGSAVRVFVMILVIGFFGWPYIGRVVRGQTLSLREREYVDAARSLGAGRFYILFKELLPNLVAPIIVYSTMMIPTNILTEAALSFLGVGVKPPTASWGQMLSNAIDYYDSDPMYMVVPGVAIFITVLAFNLFGDGVRDALDPKASR</sequence>
<feature type="transmembrane region" description="Helical" evidence="7">
    <location>
        <begin position="302"/>
        <end position="322"/>
    </location>
</feature>
<evidence type="ECO:0000256" key="7">
    <source>
        <dbReference type="RuleBase" id="RU363032"/>
    </source>
</evidence>
<feature type="transmembrane region" description="Helical" evidence="7">
    <location>
        <begin position="125"/>
        <end position="154"/>
    </location>
</feature>
<dbReference type="InterPro" id="IPR050366">
    <property type="entry name" value="BP-dependent_transpt_permease"/>
</dbReference>
<feature type="transmembrane region" description="Helical" evidence="7">
    <location>
        <begin position="192"/>
        <end position="211"/>
    </location>
</feature>
<feature type="transmembrane region" description="Helical" evidence="7">
    <location>
        <begin position="246"/>
        <end position="266"/>
    </location>
</feature>
<dbReference type="Gene3D" id="1.10.3720.10">
    <property type="entry name" value="MetI-like"/>
    <property type="match status" value="1"/>
</dbReference>
<comment type="similarity">
    <text evidence="7">Belongs to the binding-protein-dependent transport system permease family.</text>
</comment>
<keyword evidence="3" id="KW-1003">Cell membrane</keyword>
<dbReference type="AlphaFoldDB" id="A0A4Z1DQ84"/>
<dbReference type="SUPFAM" id="SSF161098">
    <property type="entry name" value="MetI-like"/>
    <property type="match status" value="1"/>
</dbReference>
<comment type="subcellular location">
    <subcellularLocation>
        <location evidence="1 7">Cell membrane</location>
        <topology evidence="1 7">Multi-pass membrane protein</topology>
    </subcellularLocation>
</comment>
<protein>
    <submittedName>
        <fullName evidence="9">ABC transporter permease</fullName>
    </submittedName>
</protein>
<keyword evidence="6 7" id="KW-0472">Membrane</keyword>
<dbReference type="Pfam" id="PF00528">
    <property type="entry name" value="BPD_transp_1"/>
    <property type="match status" value="1"/>
</dbReference>
<dbReference type="EMBL" id="SRRU01000001">
    <property type="protein sequence ID" value="TGN87625.1"/>
    <property type="molecule type" value="Genomic_DNA"/>
</dbReference>
<evidence type="ECO:0000256" key="2">
    <source>
        <dbReference type="ARBA" id="ARBA00022448"/>
    </source>
</evidence>
<evidence type="ECO:0000256" key="3">
    <source>
        <dbReference type="ARBA" id="ARBA00022475"/>
    </source>
</evidence>
<feature type="domain" description="ABC transmembrane type-1" evidence="8">
    <location>
        <begin position="123"/>
        <end position="322"/>
    </location>
</feature>
<keyword evidence="5 7" id="KW-1133">Transmembrane helix</keyword>
<feature type="transmembrane region" description="Helical" evidence="7">
    <location>
        <begin position="166"/>
        <end position="186"/>
    </location>
</feature>
<comment type="caution">
    <text evidence="9">The sequence shown here is derived from an EMBL/GenBank/DDBJ whole genome shotgun (WGS) entry which is preliminary data.</text>
</comment>
<feature type="transmembrane region" description="Helical" evidence="7">
    <location>
        <begin position="48"/>
        <end position="73"/>
    </location>
</feature>
<dbReference type="GO" id="GO:0005886">
    <property type="term" value="C:plasma membrane"/>
    <property type="evidence" value="ECO:0007669"/>
    <property type="project" value="UniProtKB-SubCell"/>
</dbReference>
<keyword evidence="4 7" id="KW-0812">Transmembrane</keyword>
<keyword evidence="2 7" id="KW-0813">Transport</keyword>
<name>A0A4Z1DQ84_STRGP</name>
<evidence type="ECO:0000256" key="4">
    <source>
        <dbReference type="ARBA" id="ARBA00022692"/>
    </source>
</evidence>
<gene>
    <name evidence="9" type="ORF">E5082_04315</name>
</gene>
<dbReference type="CDD" id="cd06261">
    <property type="entry name" value="TM_PBP2"/>
    <property type="match status" value="1"/>
</dbReference>
<dbReference type="PROSITE" id="PS50928">
    <property type="entry name" value="ABC_TM1"/>
    <property type="match status" value="1"/>
</dbReference>
<dbReference type="InterPro" id="IPR000515">
    <property type="entry name" value="MetI-like"/>
</dbReference>
<evidence type="ECO:0000313" key="10">
    <source>
        <dbReference type="Proteomes" id="UP000298513"/>
    </source>
</evidence>
<organism evidence="9 10">
    <name type="scientific">Streptomyces griseoluteus</name>
    <dbReference type="NCBI Taxonomy" id="29306"/>
    <lineage>
        <taxon>Bacteria</taxon>
        <taxon>Bacillati</taxon>
        <taxon>Actinomycetota</taxon>
        <taxon>Actinomycetes</taxon>
        <taxon>Kitasatosporales</taxon>
        <taxon>Streptomycetaceae</taxon>
        <taxon>Streptomyces</taxon>
    </lineage>
</organism>
<dbReference type="Pfam" id="PF12911">
    <property type="entry name" value="OppC_N"/>
    <property type="match status" value="1"/>
</dbReference>
<evidence type="ECO:0000313" key="9">
    <source>
        <dbReference type="EMBL" id="TGN87625.1"/>
    </source>
</evidence>
<evidence type="ECO:0000256" key="1">
    <source>
        <dbReference type="ARBA" id="ARBA00004651"/>
    </source>
</evidence>
<dbReference type="GeneID" id="91533125"/>